<evidence type="ECO:0000313" key="2">
    <source>
        <dbReference type="EMBL" id="XCN73706.1"/>
    </source>
</evidence>
<dbReference type="KEGG" id="eaj:Q3M24_02835"/>
<dbReference type="Pfam" id="PF01850">
    <property type="entry name" value="PIN"/>
    <property type="match status" value="1"/>
</dbReference>
<accession>A0AAU8LWZ3</accession>
<proteinExistence type="predicted"/>
<name>A0AAU8LWZ3_9BACT</name>
<evidence type="ECO:0000259" key="1">
    <source>
        <dbReference type="Pfam" id="PF01850"/>
    </source>
</evidence>
<dbReference type="InterPro" id="IPR002716">
    <property type="entry name" value="PIN_dom"/>
</dbReference>
<gene>
    <name evidence="2" type="ORF">Q3M24_02835</name>
</gene>
<reference evidence="2" key="1">
    <citation type="journal article" date="2024" name="Syst. Appl. Microbiol.">
        <title>First single-strain enrichments of Electrothrix cable bacteria, description of E. aestuarii sp. nov. and E. rattekaaiensis sp. nov., and proposal of a cable bacteria taxonomy following the rules of the SeqCode.</title>
        <authorList>
            <person name="Plum-Jensen L.E."/>
            <person name="Schramm A."/>
            <person name="Marshall I.P.G."/>
        </authorList>
    </citation>
    <scope>NUCLEOTIDE SEQUENCE</scope>
    <source>
        <strain evidence="2">Rat1</strain>
    </source>
</reference>
<dbReference type="AlphaFoldDB" id="A0AAU8LWZ3"/>
<dbReference type="Gene3D" id="3.40.50.1010">
    <property type="entry name" value="5'-nuclease"/>
    <property type="match status" value="1"/>
</dbReference>
<dbReference type="EMBL" id="CP159373">
    <property type="protein sequence ID" value="XCN73706.1"/>
    <property type="molecule type" value="Genomic_DNA"/>
</dbReference>
<protein>
    <submittedName>
        <fullName evidence="2">PIN domain-containing protein</fullName>
    </submittedName>
</protein>
<organism evidence="2">
    <name type="scientific">Candidatus Electrothrix aestuarii</name>
    <dbReference type="NCBI Taxonomy" id="3062594"/>
    <lineage>
        <taxon>Bacteria</taxon>
        <taxon>Pseudomonadati</taxon>
        <taxon>Thermodesulfobacteriota</taxon>
        <taxon>Desulfobulbia</taxon>
        <taxon>Desulfobulbales</taxon>
        <taxon>Desulfobulbaceae</taxon>
        <taxon>Candidatus Electrothrix</taxon>
    </lineage>
</organism>
<sequence length="147" mass="16804">MMKIYLDNCCIQQPLDDRTQLRIAVEGEIILNILSLIEAGQIRLLSSEISLYEAEKISNTFRREFTLKVLSERSGFTLLNDAIEERSRLFTGFGIKPIDALHLASAEMLKADFFCTCDDRFLKKAKKIDDLGVRAVSILELLQEMEK</sequence>
<dbReference type="InterPro" id="IPR029060">
    <property type="entry name" value="PIN-like_dom_sf"/>
</dbReference>
<reference evidence="2" key="2">
    <citation type="submission" date="2024-06" db="EMBL/GenBank/DDBJ databases">
        <authorList>
            <person name="Plum-Jensen L.E."/>
            <person name="Schramm A."/>
            <person name="Marshall I.P.G."/>
        </authorList>
    </citation>
    <scope>NUCLEOTIDE SEQUENCE</scope>
    <source>
        <strain evidence="2">Rat1</strain>
    </source>
</reference>
<dbReference type="SUPFAM" id="SSF88723">
    <property type="entry name" value="PIN domain-like"/>
    <property type="match status" value="1"/>
</dbReference>
<feature type="domain" description="PIN" evidence="1">
    <location>
        <begin position="36"/>
        <end position="126"/>
    </location>
</feature>